<evidence type="ECO:0000256" key="8">
    <source>
        <dbReference type="SAM" id="MobiDB-lite"/>
    </source>
</evidence>
<dbReference type="CDD" id="cd00432">
    <property type="entry name" value="Ribosomal_L18_L5e"/>
    <property type="match status" value="1"/>
</dbReference>
<dbReference type="GO" id="GO:0008097">
    <property type="term" value="F:5S rRNA binding"/>
    <property type="evidence" value="ECO:0000318"/>
    <property type="project" value="GO_Central"/>
</dbReference>
<gene>
    <name evidence="10" type="ORF">NEMVEDRAFT_v1g219079</name>
</gene>
<comment type="subcellular location">
    <subcellularLocation>
        <location evidence="1">Mitochondrion</location>
    </subcellularLocation>
</comment>
<organism evidence="10 11">
    <name type="scientific">Nematostella vectensis</name>
    <name type="common">Starlet sea anemone</name>
    <dbReference type="NCBI Taxonomy" id="45351"/>
    <lineage>
        <taxon>Eukaryota</taxon>
        <taxon>Metazoa</taxon>
        <taxon>Cnidaria</taxon>
        <taxon>Anthozoa</taxon>
        <taxon>Hexacorallia</taxon>
        <taxon>Actiniaria</taxon>
        <taxon>Edwardsiidae</taxon>
        <taxon>Nematostella</taxon>
    </lineage>
</organism>
<evidence type="ECO:0000256" key="7">
    <source>
        <dbReference type="ARBA" id="ARBA00082661"/>
    </source>
</evidence>
<dbReference type="InParanoid" id="A7SXK2"/>
<comment type="similarity">
    <text evidence="2">Belongs to the universal ribosomal protein uL18 family.</text>
</comment>
<evidence type="ECO:0000313" key="11">
    <source>
        <dbReference type="Proteomes" id="UP000001593"/>
    </source>
</evidence>
<keyword evidence="9" id="KW-0472">Membrane</keyword>
<evidence type="ECO:0000256" key="3">
    <source>
        <dbReference type="ARBA" id="ARBA00022980"/>
    </source>
</evidence>
<reference evidence="10 11" key="1">
    <citation type="journal article" date="2007" name="Science">
        <title>Sea anemone genome reveals ancestral eumetazoan gene repertoire and genomic organization.</title>
        <authorList>
            <person name="Putnam N.H."/>
            <person name="Srivastava M."/>
            <person name="Hellsten U."/>
            <person name="Dirks B."/>
            <person name="Chapman J."/>
            <person name="Salamov A."/>
            <person name="Terry A."/>
            <person name="Shapiro H."/>
            <person name="Lindquist E."/>
            <person name="Kapitonov V.V."/>
            <person name="Jurka J."/>
            <person name="Genikhovich G."/>
            <person name="Grigoriev I.V."/>
            <person name="Lucas S.M."/>
            <person name="Steele R.E."/>
            <person name="Finnerty J.R."/>
            <person name="Technau U."/>
            <person name="Martindale M.Q."/>
            <person name="Rokhsar D.S."/>
        </authorList>
    </citation>
    <scope>NUCLEOTIDE SEQUENCE [LARGE SCALE GENOMIC DNA]</scope>
    <source>
        <strain evidence="11">CH2 X CH6</strain>
    </source>
</reference>
<evidence type="ECO:0000256" key="9">
    <source>
        <dbReference type="SAM" id="Phobius"/>
    </source>
</evidence>
<dbReference type="PhylomeDB" id="A7SXK2"/>
<dbReference type="GO" id="GO:0005739">
    <property type="term" value="C:mitochondrion"/>
    <property type="evidence" value="ECO:0000318"/>
    <property type="project" value="GO_Central"/>
</dbReference>
<dbReference type="GO" id="GO:0003735">
    <property type="term" value="F:structural constituent of ribosome"/>
    <property type="evidence" value="ECO:0007669"/>
    <property type="project" value="InterPro"/>
</dbReference>
<accession>A7SXK2</accession>
<name>A7SXK2_NEMVE</name>
<dbReference type="InterPro" id="IPR057268">
    <property type="entry name" value="Ribosomal_L18"/>
</dbReference>
<dbReference type="FunFam" id="3.30.420.80:FF:000005">
    <property type="entry name" value="39S ribosomal protein L18, mitochondrial"/>
    <property type="match status" value="1"/>
</dbReference>
<dbReference type="EMBL" id="DS469890">
    <property type="protein sequence ID" value="EDO31546.1"/>
    <property type="molecule type" value="Genomic_DNA"/>
</dbReference>
<keyword evidence="11" id="KW-1185">Reference proteome</keyword>
<dbReference type="AlphaFoldDB" id="A7SXK2"/>
<dbReference type="InterPro" id="IPR005484">
    <property type="entry name" value="Ribosomal_uL18_bac/plant/anim"/>
</dbReference>
<dbReference type="eggNOG" id="KOG3333">
    <property type="taxonomic scope" value="Eukaryota"/>
</dbReference>
<dbReference type="GO" id="GO:0006412">
    <property type="term" value="P:translation"/>
    <property type="evidence" value="ECO:0007669"/>
    <property type="project" value="InterPro"/>
</dbReference>
<evidence type="ECO:0000256" key="6">
    <source>
        <dbReference type="ARBA" id="ARBA00069051"/>
    </source>
</evidence>
<feature type="transmembrane region" description="Helical" evidence="9">
    <location>
        <begin position="225"/>
        <end position="245"/>
    </location>
</feature>
<dbReference type="Proteomes" id="UP000001593">
    <property type="component" value="Unassembled WGS sequence"/>
</dbReference>
<dbReference type="GO" id="GO:1990904">
    <property type="term" value="C:ribonucleoprotein complex"/>
    <property type="evidence" value="ECO:0007669"/>
    <property type="project" value="UniProtKB-KW"/>
</dbReference>
<dbReference type="PANTHER" id="PTHR12899">
    <property type="entry name" value="39S RIBOSOMAL PROTEIN L18, MITOCHONDRIAL"/>
    <property type="match status" value="1"/>
</dbReference>
<dbReference type="GO" id="GO:0005840">
    <property type="term" value="C:ribosome"/>
    <property type="evidence" value="ECO:0007669"/>
    <property type="project" value="UniProtKB-KW"/>
</dbReference>
<dbReference type="GO" id="GO:0005743">
    <property type="term" value="C:mitochondrial inner membrane"/>
    <property type="evidence" value="ECO:0007669"/>
    <property type="project" value="UniProtKB-ARBA"/>
</dbReference>
<dbReference type="SUPFAM" id="SSF53137">
    <property type="entry name" value="Translational machinery components"/>
    <property type="match status" value="1"/>
</dbReference>
<dbReference type="Gene3D" id="3.30.420.80">
    <property type="entry name" value="Ribosomal protein S11"/>
    <property type="match status" value="1"/>
</dbReference>
<evidence type="ECO:0000256" key="1">
    <source>
        <dbReference type="ARBA" id="ARBA00004173"/>
    </source>
</evidence>
<evidence type="ECO:0000256" key="5">
    <source>
        <dbReference type="ARBA" id="ARBA00023274"/>
    </source>
</evidence>
<feature type="compositionally biased region" description="Basic and acidic residues" evidence="8">
    <location>
        <begin position="66"/>
        <end position="84"/>
    </location>
</feature>
<proteinExistence type="inferred from homology"/>
<dbReference type="STRING" id="45351.A7SXK2"/>
<evidence type="ECO:0000313" key="10">
    <source>
        <dbReference type="EMBL" id="EDO31546.1"/>
    </source>
</evidence>
<dbReference type="OMA" id="LSICFAD"/>
<keyword evidence="9" id="KW-0812">Transmembrane</keyword>
<dbReference type="HOGENOM" id="CLU_1103885_0_0_1"/>
<keyword evidence="3" id="KW-0689">Ribosomal protein</keyword>
<protein>
    <recommendedName>
        <fullName evidence="6">Large ribosomal subunit protein uL18m</fullName>
    </recommendedName>
    <alternativeName>
        <fullName evidence="7">39S ribosomal protein L18, mitochondrial</fullName>
    </alternativeName>
</protein>
<keyword evidence="9" id="KW-1133">Transmembrane helix</keyword>
<dbReference type="InterPro" id="IPR036967">
    <property type="entry name" value="Ribosomal_uS11_sf"/>
</dbReference>
<feature type="region of interest" description="Disordered" evidence="8">
    <location>
        <begin position="54"/>
        <end position="84"/>
    </location>
</feature>
<evidence type="ECO:0000256" key="4">
    <source>
        <dbReference type="ARBA" id="ARBA00023128"/>
    </source>
</evidence>
<dbReference type="PANTHER" id="PTHR12899:SF3">
    <property type="entry name" value="LARGE RIBOSOMAL SUBUNIT PROTEIN UL18M"/>
    <property type="match status" value="1"/>
</dbReference>
<keyword evidence="5" id="KW-0687">Ribonucleoprotein</keyword>
<evidence type="ECO:0000256" key="2">
    <source>
        <dbReference type="ARBA" id="ARBA00007116"/>
    </source>
</evidence>
<keyword evidence="4" id="KW-0496">Mitochondrion</keyword>
<sequence>MAAAMAKPIAIVQNFIIKFRELFSATLLRRPRACRSLSYVSTCRLSQLKDKKSSEEIGVSAPAPRTDFRNRNPRDKEYQGLDKPRGYSTQFNRRDYYNKLCLDISNRHIKAYVQHNTGTILASASTTEFPIAKRLYKTTDTSAAANIGRVLSQRCTEAGLTRVYWAPEWADKRKLRVKAFMSTIQKGGIKLTEPKASRLLQDFFSVTRENCVKGKANYISIKFSLLWSLSLGALSICFADLEVVISHKYKEL</sequence>